<proteinExistence type="predicted"/>
<dbReference type="EMBL" id="ASGP02000001">
    <property type="protein sequence ID" value="KAH9528492.1"/>
    <property type="molecule type" value="Genomic_DNA"/>
</dbReference>
<evidence type="ECO:0000313" key="1">
    <source>
        <dbReference type="EMBL" id="KAH9528492.1"/>
    </source>
</evidence>
<protein>
    <submittedName>
        <fullName evidence="1">Uncharacterized protein</fullName>
    </submittedName>
</protein>
<accession>A0A922LBZ8</accession>
<dbReference type="AlphaFoldDB" id="A0A922LBZ8"/>
<name>A0A922LBZ8_DERFA</name>
<reference evidence="1" key="1">
    <citation type="submission" date="2013-05" db="EMBL/GenBank/DDBJ databases">
        <authorList>
            <person name="Yim A.K.Y."/>
            <person name="Chan T.F."/>
            <person name="Ji K.M."/>
            <person name="Liu X.Y."/>
            <person name="Zhou J.W."/>
            <person name="Li R.Q."/>
            <person name="Yang K.Y."/>
            <person name="Li J."/>
            <person name="Li M."/>
            <person name="Law P.T.W."/>
            <person name="Wu Y.L."/>
            <person name="Cai Z.L."/>
            <person name="Qin H."/>
            <person name="Bao Y."/>
            <person name="Leung R.K.K."/>
            <person name="Ng P.K.S."/>
            <person name="Zou J."/>
            <person name="Zhong X.J."/>
            <person name="Ran P.X."/>
            <person name="Zhong N.S."/>
            <person name="Liu Z.G."/>
            <person name="Tsui S.K.W."/>
        </authorList>
    </citation>
    <scope>NUCLEOTIDE SEQUENCE</scope>
    <source>
        <strain evidence="1">Derf</strain>
        <tissue evidence="1">Whole organism</tissue>
    </source>
</reference>
<gene>
    <name evidence="1" type="ORF">DERF_002436</name>
</gene>
<dbReference type="Proteomes" id="UP000790347">
    <property type="component" value="Unassembled WGS sequence"/>
</dbReference>
<comment type="caution">
    <text evidence="1">The sequence shown here is derived from an EMBL/GenBank/DDBJ whole genome shotgun (WGS) entry which is preliminary data.</text>
</comment>
<sequence>MNKTDTIGIPWKYGQQPGFECEEFQLAIDNMLLFSYGYLKFYYDSKENNLIISVEYAMKSNYSSLSSLLLEEKEFIIEIKWTSKIFLPDPYHIDLWNGKQRKQLNFEPQWWINNGGEHMIIRKGKNQQITLFTKPVPEQFKSNRIWLFEFFGNDENNNNGKSMKRSGQLCENESGDNGKLLLSFTNDEPCNHFPYVTIVADIVLIYEKYLYIFFPKHVEILTNWHSCNPFHTMVKQCEIDYKEVSYEDFFICRPPDSFDDDCYHSN</sequence>
<organism evidence="1 2">
    <name type="scientific">Dermatophagoides farinae</name>
    <name type="common">American house dust mite</name>
    <dbReference type="NCBI Taxonomy" id="6954"/>
    <lineage>
        <taxon>Eukaryota</taxon>
        <taxon>Metazoa</taxon>
        <taxon>Ecdysozoa</taxon>
        <taxon>Arthropoda</taxon>
        <taxon>Chelicerata</taxon>
        <taxon>Arachnida</taxon>
        <taxon>Acari</taxon>
        <taxon>Acariformes</taxon>
        <taxon>Sarcoptiformes</taxon>
        <taxon>Astigmata</taxon>
        <taxon>Psoroptidia</taxon>
        <taxon>Analgoidea</taxon>
        <taxon>Pyroglyphidae</taxon>
        <taxon>Dermatophagoidinae</taxon>
        <taxon>Dermatophagoides</taxon>
    </lineage>
</organism>
<keyword evidence="2" id="KW-1185">Reference proteome</keyword>
<evidence type="ECO:0000313" key="2">
    <source>
        <dbReference type="Proteomes" id="UP000790347"/>
    </source>
</evidence>
<reference evidence="1" key="2">
    <citation type="journal article" date="2022" name="Res Sq">
        <title>Comparative Genomics Reveals Insights into the Divergent Evolution of Astigmatic Mites and Household Pest Adaptations.</title>
        <authorList>
            <person name="Xiong Q."/>
            <person name="Wan A.T.-Y."/>
            <person name="Liu X.-Y."/>
            <person name="Fung C.S.-H."/>
            <person name="Xiao X."/>
            <person name="Malainual N."/>
            <person name="Hou J."/>
            <person name="Wang L."/>
            <person name="Wang M."/>
            <person name="Yang K."/>
            <person name="Cui Y."/>
            <person name="Leung E."/>
            <person name="Nong W."/>
            <person name="Shin S.-K."/>
            <person name="Au S."/>
            <person name="Jeong K.Y."/>
            <person name="Chew F.T."/>
            <person name="Hui J."/>
            <person name="Leung T.F."/>
            <person name="Tungtrongchitr A."/>
            <person name="Zhong N."/>
            <person name="Liu Z."/>
            <person name="Tsui S."/>
        </authorList>
    </citation>
    <scope>NUCLEOTIDE SEQUENCE</scope>
    <source>
        <strain evidence="1">Derf</strain>
        <tissue evidence="1">Whole organism</tissue>
    </source>
</reference>